<dbReference type="Pfam" id="PF00656">
    <property type="entry name" value="Peptidase_C14"/>
    <property type="match status" value="1"/>
</dbReference>
<dbReference type="PANTHER" id="PTHR22576:SF37">
    <property type="entry name" value="MUCOSA-ASSOCIATED LYMPHOID TISSUE LYMPHOMA TRANSLOCATION PROTEIN 1"/>
    <property type="match status" value="1"/>
</dbReference>
<dbReference type="PROSITE" id="PS50208">
    <property type="entry name" value="CASPASE_P20"/>
    <property type="match status" value="1"/>
</dbReference>
<feature type="domain" description="Caspase family p20" evidence="2">
    <location>
        <begin position="185"/>
        <end position="314"/>
    </location>
</feature>
<name>A0A081BZ62_VECG1</name>
<dbReference type="eggNOG" id="COG4249">
    <property type="taxonomic scope" value="Bacteria"/>
</dbReference>
<dbReference type="SUPFAM" id="SSF52129">
    <property type="entry name" value="Caspase-like"/>
    <property type="match status" value="1"/>
</dbReference>
<gene>
    <name evidence="3" type="ORF">U27_04584</name>
</gene>
<dbReference type="GO" id="GO:0004197">
    <property type="term" value="F:cysteine-type endopeptidase activity"/>
    <property type="evidence" value="ECO:0007669"/>
    <property type="project" value="InterPro"/>
</dbReference>
<evidence type="ECO:0000256" key="1">
    <source>
        <dbReference type="ARBA" id="ARBA00010134"/>
    </source>
</evidence>
<keyword evidence="4" id="KW-1185">Reference proteome</keyword>
<reference evidence="3" key="1">
    <citation type="journal article" date="2015" name="PeerJ">
        <title>First genomic representation of candidate bacterial phylum KSB3 points to enhanced environmental sensing as a trigger of wastewater bulking.</title>
        <authorList>
            <person name="Sekiguchi Y."/>
            <person name="Ohashi A."/>
            <person name="Parks D.H."/>
            <person name="Yamauchi T."/>
            <person name="Tyson G.W."/>
            <person name="Hugenholtz P."/>
        </authorList>
    </citation>
    <scope>NUCLEOTIDE SEQUENCE [LARGE SCALE GENOMIC DNA]</scope>
</reference>
<accession>A0A081BZ62</accession>
<evidence type="ECO:0000313" key="3">
    <source>
        <dbReference type="EMBL" id="GAK57617.1"/>
    </source>
</evidence>
<sequence>MKQYKIIILVFALIIVPNNELKAKGCRVNYRWQQIGPDSETDFLDLKEITFVLSDDFINNYDMVGFPSFILNQTNMQLLDMNQDGYSDQDFVERIDNLIIWKSANGSRRITTRGCGSGSGFNPDCGYAFISFKRKPHLISGSGNIEMHAKGILPNGEEYRRDHIAETSFFDCPIETENDSFSNSKRQLALVIGNANYLNDPLSNPINDAHAMSKVLENLRFEVITYENVNQSDMKRAIDEFGQKLKNYDVGLFFYSGHGVQVNGENYLIPVDANPRNEADIEYDGVNVGRVLAKMKNANSLTNIVILDACRDNPFEKSWTKSLTTKGLTFMNAPTGSIIAYATAPGKVAYDDSTKSNSFYTAALLDYIGMPNISILEMFQQVRTRVIEATNGKQTPWESTSLTRNFYFKQE</sequence>
<dbReference type="InterPro" id="IPR029030">
    <property type="entry name" value="Caspase-like_dom_sf"/>
</dbReference>
<dbReference type="PANTHER" id="PTHR22576">
    <property type="entry name" value="MUCOSA ASSOCIATED LYMPHOID TISSUE LYMPHOMA TRANSLOCATION PROTEIN 1/PARACASPASE"/>
    <property type="match status" value="1"/>
</dbReference>
<dbReference type="AlphaFoldDB" id="A0A081BZ62"/>
<comment type="similarity">
    <text evidence="1">Belongs to the peptidase C14A family.</text>
</comment>
<organism evidence="3">
    <name type="scientific">Vecturithrix granuli</name>
    <dbReference type="NCBI Taxonomy" id="1499967"/>
    <lineage>
        <taxon>Bacteria</taxon>
        <taxon>Candidatus Moduliflexota</taxon>
        <taxon>Candidatus Vecturitrichia</taxon>
        <taxon>Candidatus Vecturitrichales</taxon>
        <taxon>Candidatus Vecturitrichaceae</taxon>
        <taxon>Candidatus Vecturithrix</taxon>
    </lineage>
</organism>
<dbReference type="Gene3D" id="3.40.50.1460">
    <property type="match status" value="1"/>
</dbReference>
<evidence type="ECO:0000313" key="4">
    <source>
        <dbReference type="Proteomes" id="UP000030661"/>
    </source>
</evidence>
<proteinExistence type="inferred from homology"/>
<dbReference type="Proteomes" id="UP000030661">
    <property type="component" value="Unassembled WGS sequence"/>
</dbReference>
<dbReference type="EMBL" id="DF820466">
    <property type="protein sequence ID" value="GAK57617.1"/>
    <property type="molecule type" value="Genomic_DNA"/>
</dbReference>
<dbReference type="InterPro" id="IPR001309">
    <property type="entry name" value="Pept_C14_p20"/>
</dbReference>
<dbReference type="PRINTS" id="PR00376">
    <property type="entry name" value="IL1BCENZYME"/>
</dbReference>
<dbReference type="STRING" id="1499967.U27_04584"/>
<dbReference type="InterPro" id="IPR052039">
    <property type="entry name" value="Caspase-related_regulators"/>
</dbReference>
<dbReference type="GO" id="GO:0006508">
    <property type="term" value="P:proteolysis"/>
    <property type="evidence" value="ECO:0007669"/>
    <property type="project" value="InterPro"/>
</dbReference>
<dbReference type="HOGENOM" id="CLU_651711_0_0_0"/>
<evidence type="ECO:0000259" key="2">
    <source>
        <dbReference type="PROSITE" id="PS50208"/>
    </source>
</evidence>
<dbReference type="SMART" id="SM00115">
    <property type="entry name" value="CASc"/>
    <property type="match status" value="1"/>
</dbReference>
<protein>
    <submittedName>
        <fullName evidence="3">Uncharacterized protein containing caspase domain-protein</fullName>
    </submittedName>
</protein>
<dbReference type="InterPro" id="IPR011600">
    <property type="entry name" value="Pept_C14_caspase"/>
</dbReference>
<dbReference type="InterPro" id="IPR015917">
    <property type="entry name" value="Pept_C14A"/>
</dbReference>